<evidence type="ECO:0000313" key="1">
    <source>
        <dbReference type="EMBL" id="SVA58157.1"/>
    </source>
</evidence>
<dbReference type="AlphaFoldDB" id="A0A381X1V6"/>
<feature type="non-terminal residue" evidence="1">
    <location>
        <position position="1"/>
    </location>
</feature>
<dbReference type="EMBL" id="UINC01013465">
    <property type="protein sequence ID" value="SVA58157.1"/>
    <property type="molecule type" value="Genomic_DNA"/>
</dbReference>
<reference evidence="1" key="1">
    <citation type="submission" date="2018-05" db="EMBL/GenBank/DDBJ databases">
        <authorList>
            <person name="Lanie J.A."/>
            <person name="Ng W.-L."/>
            <person name="Kazmierczak K.M."/>
            <person name="Andrzejewski T.M."/>
            <person name="Davidsen T.M."/>
            <person name="Wayne K.J."/>
            <person name="Tettelin H."/>
            <person name="Glass J.I."/>
            <person name="Rusch D."/>
            <person name="Podicherti R."/>
            <person name="Tsui H.-C.T."/>
            <person name="Winkler M.E."/>
        </authorList>
    </citation>
    <scope>NUCLEOTIDE SEQUENCE</scope>
</reference>
<feature type="non-terminal residue" evidence="1">
    <location>
        <position position="1043"/>
    </location>
</feature>
<protein>
    <recommendedName>
        <fullName evidence="2">SbsA Ig-like domain-containing protein</fullName>
    </recommendedName>
</protein>
<proteinExistence type="predicted"/>
<sequence>LKIGYLTLPNGNADTDGSGIPNTLHDVDWNSGDVEIMRSDDTPPEFTTFTYPERNKDFNTVKFTYNLSENLNTEDYNLSQIKFLGTAGADNGNSHVYSLAGDYRETGSRTASSLGITLVDGSTYSVQYLFYDVAGNVSPGGESGTFTTATDIPVGGNNITGAVYDVTAPTVTTISTTQNPTTVTKILGNTVEFTVNFDEEVKSDNSVTVTFETGIPDGTATIAAWGTLANSKSGTYIVGAGEETARLDIKSIATGGNITDEAGNAMSGADFDIDGGGNLTNVANITVDGIVPTISSVTSTSTSPGYYSTGEGVNITVNFSEELNLDQGNLVVTLETGAPDQTVEIGFSDIVATLTAAGTYTVVAGDVNAAGLSSTLSIDGGGTLSDVAGNPLTNLDIPTDLLDGGYQLYVETTAPTIGTITSTASDGSYGIGAAIPVVVTFINGVGGSAENVTLNSGTFDITLATGGAGSTVSISSISNSSTTTGSYVVAEGETSSDLSASGLAIGGAGTATDSYGNELSATPAIPSGANLDDAENIVIDAVRPTIVSITSSTVDGTYGIGDDINVTITFSKAVTLATAALDLVLNSGYTLSVDPFASSLTAQKTYTVAEGHQSADLTVTGSPSLAGGATLRDNLDNSPNDLTVFTIPGAQNIGDAHAIVVDGIRPFIESVTSPTLIDTFGIGQTVDIVVTFSEAVTLSGGNILVDLETDAPDGRVTISTIPESPDPDTNPLTVLGTYTVGVAENTTLLAVKAISLSAGTIVDANGNDFDNDYSINGADISAASAIVIDGVAPSAFSITSVTSDGGNSESSAAAYDDIWNSTNTGAIVRVPIEDNTLVNGTIQVQGKVTGSYVNVGSVHPITSGEATAQQSDITITKAVIEALTGFANGQSIIFTAIITDPGNNSTTGSANVAESLVIDTTSLKVESVTSSSDNGDYKLADGVNIRVNFDGAGTLSGGNLLVTHNASATAFGISTMSNAAFAEGTYLVAAGDEHATLNVNSIALAAGATIIDTAGNPNTVFTIPVSNNFVDSRANIAVDGIVP</sequence>
<organism evidence="1">
    <name type="scientific">marine metagenome</name>
    <dbReference type="NCBI Taxonomy" id="408172"/>
    <lineage>
        <taxon>unclassified sequences</taxon>
        <taxon>metagenomes</taxon>
        <taxon>ecological metagenomes</taxon>
    </lineage>
</organism>
<name>A0A381X1V6_9ZZZZ</name>
<evidence type="ECO:0008006" key="2">
    <source>
        <dbReference type="Google" id="ProtNLM"/>
    </source>
</evidence>
<gene>
    <name evidence="1" type="ORF">METZ01_LOCUS111011</name>
</gene>
<accession>A0A381X1V6</accession>